<proteinExistence type="predicted"/>
<keyword evidence="2" id="KW-1185">Reference proteome</keyword>
<reference evidence="1 2" key="1">
    <citation type="journal article" date="2023" name="J. Phycol.">
        <title>Chrysosporum ovalisporum is synonymous with the true-branching cyanobacterium Umezakia natans (Nostocales/Aphanizomenonaceae).</title>
        <authorList>
            <person name="McGregor G.B."/>
            <person name="Sendall B.C."/>
            <person name="Niiyama Y."/>
            <person name="Tuji A."/>
            <person name="Willis A."/>
        </authorList>
    </citation>
    <scope>NUCLEOTIDE SEQUENCE [LARGE SCALE GENOMIC DNA]</scope>
    <source>
        <strain evidence="1 2">ANA360D</strain>
    </source>
</reference>
<dbReference type="AlphaFoldDB" id="A0AA43GS94"/>
<comment type="caution">
    <text evidence="1">The sequence shown here is derived from an EMBL/GenBank/DDBJ whole genome shotgun (WGS) entry which is preliminary data.</text>
</comment>
<gene>
    <name evidence="1" type="ORF">NWP17_09790</name>
</gene>
<evidence type="ECO:0000313" key="2">
    <source>
        <dbReference type="Proteomes" id="UP001159387"/>
    </source>
</evidence>
<dbReference type="Proteomes" id="UP001159387">
    <property type="component" value="Unassembled WGS sequence"/>
</dbReference>
<dbReference type="RefSeq" id="WP_280654718.1">
    <property type="nucleotide sequence ID" value="NZ_JANQDH010000062.1"/>
</dbReference>
<sequence>MINITALLPKHQQKFPHSIWFILSVLIVGVTANWQPVQAQTPAQKQPISAPVKEVQMSLRQRLRQSRTGNSFSQRISSGETLPSNVPTELKNLLTQMDTAANLGDIKKVMQLHSLQFTSADGLNTQSLEKSLIELWQKYPRLRYNTRLLSWKTQGNAIIAETVTNITGLPSANSSNMALNATIKSRQRIENAKIVYQEILSERSLLTSGNKPPRVDVILPEQVKVGQEYNFDAIVEEPLGDDFLLGTALEEPVKVSKYLNPTAVELELLTSGGLFKVGRAPSSPGNLWVSAVILRGDGMTMVTQRMQVVR</sequence>
<accession>A0AA43GS94</accession>
<evidence type="ECO:0000313" key="1">
    <source>
        <dbReference type="EMBL" id="MDH6060729.1"/>
    </source>
</evidence>
<dbReference type="EMBL" id="JANQDH010000062">
    <property type="protein sequence ID" value="MDH6060729.1"/>
    <property type="molecule type" value="Genomic_DNA"/>
</dbReference>
<protein>
    <submittedName>
        <fullName evidence="1">Nuclear transport factor 2 family protein</fullName>
    </submittedName>
</protein>
<organism evidence="1 2">
    <name type="scientific">Chrysosporum bergii ANA360D</name>
    <dbReference type="NCBI Taxonomy" id="617107"/>
    <lineage>
        <taxon>Bacteria</taxon>
        <taxon>Bacillati</taxon>
        <taxon>Cyanobacteriota</taxon>
        <taxon>Cyanophyceae</taxon>
        <taxon>Nostocales</taxon>
        <taxon>Nodulariaceae</taxon>
        <taxon>Chrysosporum</taxon>
    </lineage>
</organism>
<name>A0AA43GS94_9CYAN</name>